<sequence>MGWFYGFKYINPDVVVLLNKFCMVKTNSPKFFIRLIVKS</sequence>
<protein>
    <submittedName>
        <fullName evidence="1">Uncharacterized protein</fullName>
    </submittedName>
</protein>
<dbReference type="EMBL" id="NBYY01000014">
    <property type="protein sequence ID" value="PCS22802.1"/>
    <property type="molecule type" value="Genomic_DNA"/>
</dbReference>
<name>A0A2A5T3R8_9GAMM</name>
<proteinExistence type="predicted"/>
<evidence type="ECO:0000313" key="1">
    <source>
        <dbReference type="EMBL" id="PCS22802.1"/>
    </source>
</evidence>
<dbReference type="Proteomes" id="UP000219020">
    <property type="component" value="Unassembled WGS sequence"/>
</dbReference>
<accession>A0A2A5T3R8</accession>
<keyword evidence="2" id="KW-1185">Reference proteome</keyword>
<comment type="caution">
    <text evidence="1">The sequence shown here is derived from an EMBL/GenBank/DDBJ whole genome shotgun (WGS) entry which is preliminary data.</text>
</comment>
<gene>
    <name evidence="1" type="ORF">BTN49_1588</name>
</gene>
<evidence type="ECO:0000313" key="2">
    <source>
        <dbReference type="Proteomes" id="UP000219020"/>
    </source>
</evidence>
<dbReference type="AlphaFoldDB" id="A0A2A5T3R8"/>
<reference evidence="2" key="1">
    <citation type="submission" date="2017-04" db="EMBL/GenBank/DDBJ databases">
        <title>Genome evolution of the luminous symbionts of deep sea anglerfish.</title>
        <authorList>
            <person name="Hendry T.A."/>
        </authorList>
    </citation>
    <scope>NUCLEOTIDE SEQUENCE [LARGE SCALE GENOMIC DNA]</scope>
</reference>
<organism evidence="1 2">
    <name type="scientific">Candidatus Enterovibrio escicola</name>
    <dbReference type="NCBI Taxonomy" id="1927127"/>
    <lineage>
        <taxon>Bacteria</taxon>
        <taxon>Pseudomonadati</taxon>
        <taxon>Pseudomonadota</taxon>
        <taxon>Gammaproteobacteria</taxon>
        <taxon>Vibrionales</taxon>
        <taxon>Vibrionaceae</taxon>
        <taxon>Enterovibrio</taxon>
    </lineage>
</organism>